<comment type="subcellular location">
    <subcellularLocation>
        <location evidence="1">Cell membrane</location>
        <topology evidence="1">Multi-pass membrane protein</topology>
    </subcellularLocation>
</comment>
<dbReference type="AlphaFoldDB" id="A0A0G0VKQ1"/>
<evidence type="ECO:0000256" key="5">
    <source>
        <dbReference type="ARBA" id="ARBA00022692"/>
    </source>
</evidence>
<dbReference type="Proteomes" id="UP000034613">
    <property type="component" value="Unassembled WGS sequence"/>
</dbReference>
<keyword evidence="6 8" id="KW-1133">Transmembrane helix</keyword>
<reference evidence="9 10" key="1">
    <citation type="journal article" date="2015" name="Nature">
        <title>rRNA introns, odd ribosomes, and small enigmatic genomes across a large radiation of phyla.</title>
        <authorList>
            <person name="Brown C.T."/>
            <person name="Hug L.A."/>
            <person name="Thomas B.C."/>
            <person name="Sharon I."/>
            <person name="Castelle C.J."/>
            <person name="Singh A."/>
            <person name="Wilkins M.J."/>
            <person name="Williams K.H."/>
            <person name="Banfield J.F."/>
        </authorList>
    </citation>
    <scope>NUCLEOTIDE SEQUENCE [LARGE SCALE GENOMIC DNA]</scope>
</reference>
<feature type="transmembrane region" description="Helical" evidence="8">
    <location>
        <begin position="180"/>
        <end position="198"/>
    </location>
</feature>
<organism evidence="9 10">
    <name type="scientific">Candidatus Woesebacteria bacterium GW2011_GWA1_40_45</name>
    <dbReference type="NCBI Taxonomy" id="1618554"/>
    <lineage>
        <taxon>Bacteria</taxon>
        <taxon>Candidatus Woeseibacteriota</taxon>
    </lineage>
</organism>
<evidence type="ECO:0000313" key="10">
    <source>
        <dbReference type="Proteomes" id="UP000034613"/>
    </source>
</evidence>
<keyword evidence="2" id="KW-1003">Cell membrane</keyword>
<feature type="transmembrane region" description="Helical" evidence="8">
    <location>
        <begin position="69"/>
        <end position="88"/>
    </location>
</feature>
<name>A0A0G0VKQ1_9BACT</name>
<feature type="transmembrane region" description="Helical" evidence="8">
    <location>
        <begin position="140"/>
        <end position="168"/>
    </location>
</feature>
<protein>
    <recommendedName>
        <fullName evidence="11">Glycosyltransferase RgtA/B/C/D-like domain-containing protein</fullName>
    </recommendedName>
</protein>
<feature type="non-terminal residue" evidence="9">
    <location>
        <position position="497"/>
    </location>
</feature>
<dbReference type="EMBL" id="LBZB01000006">
    <property type="protein sequence ID" value="KKR63357.1"/>
    <property type="molecule type" value="Genomic_DNA"/>
</dbReference>
<feature type="transmembrane region" description="Helical" evidence="8">
    <location>
        <begin position="243"/>
        <end position="262"/>
    </location>
</feature>
<proteinExistence type="predicted"/>
<feature type="transmembrane region" description="Helical" evidence="8">
    <location>
        <begin position="268"/>
        <end position="284"/>
    </location>
</feature>
<dbReference type="GO" id="GO:0009103">
    <property type="term" value="P:lipopolysaccharide biosynthetic process"/>
    <property type="evidence" value="ECO:0007669"/>
    <property type="project" value="UniProtKB-ARBA"/>
</dbReference>
<dbReference type="PANTHER" id="PTHR33908">
    <property type="entry name" value="MANNOSYLTRANSFERASE YKCB-RELATED"/>
    <property type="match status" value="1"/>
</dbReference>
<dbReference type="GO" id="GO:0005886">
    <property type="term" value="C:plasma membrane"/>
    <property type="evidence" value="ECO:0007669"/>
    <property type="project" value="UniProtKB-SubCell"/>
</dbReference>
<evidence type="ECO:0008006" key="11">
    <source>
        <dbReference type="Google" id="ProtNLM"/>
    </source>
</evidence>
<feature type="transmembrane region" description="Helical" evidence="8">
    <location>
        <begin position="291"/>
        <end position="321"/>
    </location>
</feature>
<dbReference type="InterPro" id="IPR050297">
    <property type="entry name" value="LipidA_mod_glycosyltrf_83"/>
</dbReference>
<evidence type="ECO:0000313" key="9">
    <source>
        <dbReference type="EMBL" id="KKR63357.1"/>
    </source>
</evidence>
<feature type="transmembrane region" description="Helical" evidence="8">
    <location>
        <begin position="341"/>
        <end position="362"/>
    </location>
</feature>
<comment type="caution">
    <text evidence="9">The sequence shown here is derived from an EMBL/GenBank/DDBJ whole genome shotgun (WGS) entry which is preliminary data.</text>
</comment>
<evidence type="ECO:0000256" key="2">
    <source>
        <dbReference type="ARBA" id="ARBA00022475"/>
    </source>
</evidence>
<evidence type="ECO:0000256" key="1">
    <source>
        <dbReference type="ARBA" id="ARBA00004651"/>
    </source>
</evidence>
<evidence type="ECO:0000256" key="8">
    <source>
        <dbReference type="SAM" id="Phobius"/>
    </source>
</evidence>
<gene>
    <name evidence="9" type="ORF">UU03_C0006G0011</name>
</gene>
<evidence type="ECO:0000256" key="4">
    <source>
        <dbReference type="ARBA" id="ARBA00022679"/>
    </source>
</evidence>
<accession>A0A0G0VKQ1</accession>
<dbReference type="GO" id="GO:0016763">
    <property type="term" value="F:pentosyltransferase activity"/>
    <property type="evidence" value="ECO:0007669"/>
    <property type="project" value="TreeGrafter"/>
</dbReference>
<evidence type="ECO:0000256" key="7">
    <source>
        <dbReference type="ARBA" id="ARBA00023136"/>
    </source>
</evidence>
<feature type="transmembrane region" description="Helical" evidence="8">
    <location>
        <begin position="100"/>
        <end position="120"/>
    </location>
</feature>
<keyword evidence="5 8" id="KW-0812">Transmembrane</keyword>
<evidence type="ECO:0000256" key="3">
    <source>
        <dbReference type="ARBA" id="ARBA00022676"/>
    </source>
</evidence>
<sequence>MVAGFVLRIFLTNYGTLSLDLNTFVAWSDSLAKYGFSQFYNGWSDYLPGYLYVLWGLGKIKEFLPISPLILYKLPAILADVLTGFLIYKIIRKTKSEKTALIFSSLYLFNPAIFVNSTFWGQVDSLTAFFAVFSIYQFPFSIYLSSISLAIGTLIKPQAAFAAPVILFLMMRKKWEIKKIALYSLIGLSTFILPFIPFSTGGNILQFIFDRIGRTLDQYPYGSVNAFNFWGIFGFWKPDSTIQIVGFILVVIFLGISFVKIWKKKESGYVLLAISFLSTFLFLTRIHERHLLVAFAPLLVAASSSYLLLIPYLGLSVTYLANLYYAFSWITYDFKSVFPEIVIKILILFNLSFFAAVLLGVFKPGKIREFLVSMIQIIDTKRWKIKDSASTFPPVRLGRQIGKVLLAGVLIFSALSRIIWLGSPQNEYFDEVYHAFTAKVMLHGDPKAWEWWNTSPEGFAYEWPPPPLAKEAMVLGMKIFGENSFGWRIPAALLGVG</sequence>
<keyword evidence="4" id="KW-0808">Transferase</keyword>
<keyword evidence="3" id="KW-0328">Glycosyltransferase</keyword>
<dbReference type="PANTHER" id="PTHR33908:SF11">
    <property type="entry name" value="MEMBRANE PROTEIN"/>
    <property type="match status" value="1"/>
</dbReference>
<keyword evidence="7 8" id="KW-0472">Membrane</keyword>
<evidence type="ECO:0000256" key="6">
    <source>
        <dbReference type="ARBA" id="ARBA00022989"/>
    </source>
</evidence>